<dbReference type="Proteomes" id="UP000619457">
    <property type="component" value="Unassembled WGS sequence"/>
</dbReference>
<accession>A0A918Q5Z5</accession>
<sequence>MKKLRPLYFLMLLIGLGACEDPYQDSTFTAYEDLPISLLLESQPERFSLWVELMQHGDMYNTLNLKDSYTVFVPSNEGMQQYLEENNWDKVSDMSPEDAAYLVKYHTIHSALISQSQFENGVINDRNATDDNLSIEFREGGLNAIYVNGLSRISELDVVATNGIVHVLEEVLVPVRATIWDKIQADRFSIFREAVQLTGQADLLHTITEEGLDSQGNPVQYRIRMTAFAVPNEVYAAHGINSLGDLVTVLGVEDESYLESSNKLNQYISYHLLSQLRSFSDLGEFPEGETAKNINTLASNEVINISDQAGQLVLNFDRESEEGVGFMEPNVNCKNGVVHIMDSWMPLFTPEQVTVLWDLTDYADLQALCDQYQNSSLNSTYTRTINQEEVSCYRWKSTPEFRSNVVSYRNNRGADGIWYQDALNHDHLRLDLGPSGWIEMDTPVLIKGSYEVTMVYLSYTKSSNTGYLQCSMDGKRLGSQWPVSNSKYDRKLERRMTSSFTFEETKSHTLRIVAVDGELLTLDHIRFTPKD</sequence>
<dbReference type="SMART" id="SM00554">
    <property type="entry name" value="FAS1"/>
    <property type="match status" value="2"/>
</dbReference>
<dbReference type="PANTHER" id="PTHR10900:SF77">
    <property type="entry name" value="FI19380P1"/>
    <property type="match status" value="1"/>
</dbReference>
<name>A0A918Q5Z5_9BACT</name>
<dbReference type="Gene3D" id="2.30.180.10">
    <property type="entry name" value="FAS1 domain"/>
    <property type="match status" value="2"/>
</dbReference>
<dbReference type="SUPFAM" id="SSF82153">
    <property type="entry name" value="FAS1 domain"/>
    <property type="match status" value="2"/>
</dbReference>
<reference evidence="2" key="1">
    <citation type="journal article" date="2014" name="Int. J. Syst. Evol. Microbiol.">
        <title>Complete genome sequence of Corynebacterium casei LMG S-19264T (=DSM 44701T), isolated from a smear-ripened cheese.</title>
        <authorList>
            <consortium name="US DOE Joint Genome Institute (JGI-PGF)"/>
            <person name="Walter F."/>
            <person name="Albersmeier A."/>
            <person name="Kalinowski J."/>
            <person name="Ruckert C."/>
        </authorList>
    </citation>
    <scope>NUCLEOTIDE SEQUENCE</scope>
    <source>
        <strain evidence="2">KCTC 12368</strain>
    </source>
</reference>
<dbReference type="PROSITE" id="PS51257">
    <property type="entry name" value="PROKAR_LIPOPROTEIN"/>
    <property type="match status" value="1"/>
</dbReference>
<dbReference type="AlphaFoldDB" id="A0A918Q5Z5"/>
<protein>
    <submittedName>
        <fullName evidence="2">Lipoprotein</fullName>
    </submittedName>
</protein>
<evidence type="ECO:0000313" key="2">
    <source>
        <dbReference type="EMBL" id="GGZ32129.1"/>
    </source>
</evidence>
<dbReference type="PANTHER" id="PTHR10900">
    <property type="entry name" value="PERIOSTIN-RELATED"/>
    <property type="match status" value="1"/>
</dbReference>
<feature type="domain" description="FAS1" evidence="1">
    <location>
        <begin position="34"/>
        <end position="172"/>
    </location>
</feature>
<evidence type="ECO:0000259" key="1">
    <source>
        <dbReference type="PROSITE" id="PS50213"/>
    </source>
</evidence>
<keyword evidence="3" id="KW-1185">Reference proteome</keyword>
<dbReference type="EMBL" id="BMWX01000004">
    <property type="protein sequence ID" value="GGZ32129.1"/>
    <property type="molecule type" value="Genomic_DNA"/>
</dbReference>
<organism evidence="2 3">
    <name type="scientific">Echinicola pacifica</name>
    <dbReference type="NCBI Taxonomy" id="346377"/>
    <lineage>
        <taxon>Bacteria</taxon>
        <taxon>Pseudomonadati</taxon>
        <taxon>Bacteroidota</taxon>
        <taxon>Cytophagia</taxon>
        <taxon>Cytophagales</taxon>
        <taxon>Cyclobacteriaceae</taxon>
        <taxon>Echinicola</taxon>
    </lineage>
</organism>
<proteinExistence type="predicted"/>
<dbReference type="Pfam" id="PF02469">
    <property type="entry name" value="Fasciclin"/>
    <property type="match status" value="2"/>
</dbReference>
<gene>
    <name evidence="2" type="ORF">GCM10007049_26920</name>
</gene>
<dbReference type="PROSITE" id="PS50213">
    <property type="entry name" value="FAS1"/>
    <property type="match status" value="2"/>
</dbReference>
<dbReference type="InterPro" id="IPR050904">
    <property type="entry name" value="Adhesion/Biosynth-related"/>
</dbReference>
<keyword evidence="2" id="KW-0449">Lipoprotein</keyword>
<comment type="caution">
    <text evidence="2">The sequence shown here is derived from an EMBL/GenBank/DDBJ whole genome shotgun (WGS) entry which is preliminary data.</text>
</comment>
<feature type="domain" description="FAS1" evidence="1">
    <location>
        <begin position="175"/>
        <end position="345"/>
    </location>
</feature>
<dbReference type="RefSeq" id="WP_018474919.1">
    <property type="nucleotide sequence ID" value="NZ_BMWX01000004.1"/>
</dbReference>
<dbReference type="InterPro" id="IPR036378">
    <property type="entry name" value="FAS1_dom_sf"/>
</dbReference>
<dbReference type="InterPro" id="IPR000782">
    <property type="entry name" value="FAS1_domain"/>
</dbReference>
<evidence type="ECO:0000313" key="3">
    <source>
        <dbReference type="Proteomes" id="UP000619457"/>
    </source>
</evidence>
<reference evidence="2" key="2">
    <citation type="submission" date="2020-09" db="EMBL/GenBank/DDBJ databases">
        <authorList>
            <person name="Sun Q."/>
            <person name="Kim S."/>
        </authorList>
    </citation>
    <scope>NUCLEOTIDE SEQUENCE</scope>
    <source>
        <strain evidence="2">KCTC 12368</strain>
    </source>
</reference>